<proteinExistence type="inferred from homology"/>
<dbReference type="InterPro" id="IPR024002">
    <property type="entry name" value="For/NO2_transpt_CS"/>
</dbReference>
<comment type="similarity">
    <text evidence="5">Belongs to the FNT transporter (TC 1.A.16) family.</text>
</comment>
<dbReference type="RefSeq" id="WP_187525528.1">
    <property type="nucleotide sequence ID" value="NZ_JACRTA010000003.1"/>
</dbReference>
<name>A0A926EAP8_9FIRM</name>
<evidence type="ECO:0000313" key="8">
    <source>
        <dbReference type="Proteomes" id="UP000610862"/>
    </source>
</evidence>
<evidence type="ECO:0000256" key="2">
    <source>
        <dbReference type="ARBA" id="ARBA00022692"/>
    </source>
</evidence>
<evidence type="ECO:0000256" key="5">
    <source>
        <dbReference type="ARBA" id="ARBA00049660"/>
    </source>
</evidence>
<dbReference type="GO" id="GO:0005886">
    <property type="term" value="C:plasma membrane"/>
    <property type="evidence" value="ECO:0007669"/>
    <property type="project" value="TreeGrafter"/>
</dbReference>
<evidence type="ECO:0000256" key="3">
    <source>
        <dbReference type="ARBA" id="ARBA00022989"/>
    </source>
</evidence>
<evidence type="ECO:0000256" key="1">
    <source>
        <dbReference type="ARBA" id="ARBA00004141"/>
    </source>
</evidence>
<keyword evidence="2 6" id="KW-0812">Transmembrane</keyword>
<dbReference type="NCBIfam" id="TIGR00790">
    <property type="entry name" value="fnt"/>
    <property type="match status" value="1"/>
</dbReference>
<feature type="transmembrane region" description="Helical" evidence="6">
    <location>
        <begin position="28"/>
        <end position="52"/>
    </location>
</feature>
<keyword evidence="3 6" id="KW-1133">Transmembrane helix</keyword>
<keyword evidence="8" id="KW-1185">Reference proteome</keyword>
<protein>
    <submittedName>
        <fullName evidence="7">Formate/nitrite transporter family protein</fullName>
    </submittedName>
</protein>
<comment type="subcellular location">
    <subcellularLocation>
        <location evidence="1">Membrane</location>
        <topology evidence="1">Multi-pass membrane protein</topology>
    </subcellularLocation>
</comment>
<sequence>MQALTSIEILEKISDSAVAKARGSIKHFILAILAGAYIAFGAQASVMASFNLVSDPATFGIGKLVSAMVFPVGLMMVMLCGAELFTGNNLMIIGTLDRKIKMSGMLKNWIVVYIGNFVGALLIAALVNYSGLLESGGGLLGAVTVKTAVSKVSLDFGKAFVLGIMCNWMVCLAVWMVTGAYTTISKIFSIFFCIGLFVVSGFEHSIANMYFVPAGIIASGNDAFVQLLGTDISNLNIENFLMGNLLPVTLGNIVGGGIFVGVVYWLVGRKLK</sequence>
<evidence type="ECO:0000313" key="7">
    <source>
        <dbReference type="EMBL" id="MBC8568894.1"/>
    </source>
</evidence>
<feature type="transmembrane region" description="Helical" evidence="6">
    <location>
        <begin position="245"/>
        <end position="267"/>
    </location>
</feature>
<dbReference type="Proteomes" id="UP000610862">
    <property type="component" value="Unassembled WGS sequence"/>
</dbReference>
<dbReference type="EMBL" id="JACRTA010000003">
    <property type="protein sequence ID" value="MBC8568894.1"/>
    <property type="molecule type" value="Genomic_DNA"/>
</dbReference>
<dbReference type="PROSITE" id="PS01006">
    <property type="entry name" value="FORMATE_NITRITE_TP_2"/>
    <property type="match status" value="1"/>
</dbReference>
<dbReference type="PANTHER" id="PTHR30520">
    <property type="entry name" value="FORMATE TRANSPORTER-RELATED"/>
    <property type="match status" value="1"/>
</dbReference>
<organism evidence="7 8">
    <name type="scientific">Lentihominibacter hominis</name>
    <dbReference type="NCBI Taxonomy" id="2763645"/>
    <lineage>
        <taxon>Bacteria</taxon>
        <taxon>Bacillati</taxon>
        <taxon>Bacillota</taxon>
        <taxon>Clostridia</taxon>
        <taxon>Peptostreptococcales</taxon>
        <taxon>Anaerovoracaceae</taxon>
        <taxon>Lentihominibacter</taxon>
    </lineage>
</organism>
<evidence type="ECO:0000256" key="4">
    <source>
        <dbReference type="ARBA" id="ARBA00023136"/>
    </source>
</evidence>
<gene>
    <name evidence="7" type="ORF">H8692_09005</name>
</gene>
<reference evidence="7" key="1">
    <citation type="submission" date="2020-08" db="EMBL/GenBank/DDBJ databases">
        <title>Genome public.</title>
        <authorList>
            <person name="Liu C."/>
            <person name="Sun Q."/>
        </authorList>
    </citation>
    <scope>NUCLEOTIDE SEQUENCE</scope>
    <source>
        <strain evidence="7">NSJ-24</strain>
    </source>
</reference>
<dbReference type="GO" id="GO:0015499">
    <property type="term" value="F:formate transmembrane transporter activity"/>
    <property type="evidence" value="ECO:0007669"/>
    <property type="project" value="TreeGrafter"/>
</dbReference>
<dbReference type="Gene3D" id="1.20.1080.10">
    <property type="entry name" value="Glycerol uptake facilitator protein"/>
    <property type="match status" value="1"/>
</dbReference>
<feature type="transmembrane region" description="Helical" evidence="6">
    <location>
        <begin position="106"/>
        <end position="127"/>
    </location>
</feature>
<keyword evidence="4 6" id="KW-0472">Membrane</keyword>
<dbReference type="PROSITE" id="PS01005">
    <property type="entry name" value="FORMATE_NITRITE_TP_1"/>
    <property type="match status" value="1"/>
</dbReference>
<feature type="transmembrane region" description="Helical" evidence="6">
    <location>
        <begin position="159"/>
        <end position="177"/>
    </location>
</feature>
<dbReference type="PANTHER" id="PTHR30520:SF6">
    <property type="entry name" value="FORMATE_NITRATE FAMILY TRANSPORTER (EUROFUNG)"/>
    <property type="match status" value="1"/>
</dbReference>
<feature type="transmembrane region" description="Helical" evidence="6">
    <location>
        <begin position="184"/>
        <end position="202"/>
    </location>
</feature>
<dbReference type="AlphaFoldDB" id="A0A926EAP8"/>
<accession>A0A926EAP8</accession>
<dbReference type="InterPro" id="IPR000292">
    <property type="entry name" value="For/NO2_transpt"/>
</dbReference>
<feature type="transmembrane region" description="Helical" evidence="6">
    <location>
        <begin position="64"/>
        <end position="85"/>
    </location>
</feature>
<comment type="caution">
    <text evidence="7">The sequence shown here is derived from an EMBL/GenBank/DDBJ whole genome shotgun (WGS) entry which is preliminary data.</text>
</comment>
<dbReference type="Pfam" id="PF01226">
    <property type="entry name" value="Form_Nir_trans"/>
    <property type="match status" value="1"/>
</dbReference>
<dbReference type="InterPro" id="IPR023271">
    <property type="entry name" value="Aquaporin-like"/>
</dbReference>
<evidence type="ECO:0000256" key="6">
    <source>
        <dbReference type="SAM" id="Phobius"/>
    </source>
</evidence>